<reference evidence="3 4" key="1">
    <citation type="submission" date="2019-02" db="EMBL/GenBank/DDBJ databases">
        <title>Deep-cultivation of Planctomycetes and their phenomic and genomic characterization uncovers novel biology.</title>
        <authorList>
            <person name="Wiegand S."/>
            <person name="Jogler M."/>
            <person name="Boedeker C."/>
            <person name="Pinto D."/>
            <person name="Vollmers J."/>
            <person name="Rivas-Marin E."/>
            <person name="Kohn T."/>
            <person name="Peeters S.H."/>
            <person name="Heuer A."/>
            <person name="Rast P."/>
            <person name="Oberbeckmann S."/>
            <person name="Bunk B."/>
            <person name="Jeske O."/>
            <person name="Meyerdierks A."/>
            <person name="Storesund J.E."/>
            <person name="Kallscheuer N."/>
            <person name="Luecker S."/>
            <person name="Lage O.M."/>
            <person name="Pohl T."/>
            <person name="Merkel B.J."/>
            <person name="Hornburger P."/>
            <person name="Mueller R.-W."/>
            <person name="Bruemmer F."/>
            <person name="Labrenz M."/>
            <person name="Spormann A.M."/>
            <person name="Op den Camp H."/>
            <person name="Overmann J."/>
            <person name="Amann R."/>
            <person name="Jetten M.S.M."/>
            <person name="Mascher T."/>
            <person name="Medema M.H."/>
            <person name="Devos D.P."/>
            <person name="Kaster A.-K."/>
            <person name="Ovreas L."/>
            <person name="Rohde M."/>
            <person name="Galperin M.Y."/>
            <person name="Jogler C."/>
        </authorList>
    </citation>
    <scope>NUCLEOTIDE SEQUENCE [LARGE SCALE GENOMIC DNA]</scope>
    <source>
        <strain evidence="3 4">Poly30</strain>
    </source>
</reference>
<evidence type="ECO:0000313" key="3">
    <source>
        <dbReference type="EMBL" id="QDV09189.1"/>
    </source>
</evidence>
<evidence type="ECO:0000313" key="4">
    <source>
        <dbReference type="Proteomes" id="UP000320390"/>
    </source>
</evidence>
<keyword evidence="4" id="KW-1185">Reference proteome</keyword>
<proteinExistence type="predicted"/>
<evidence type="ECO:0000256" key="1">
    <source>
        <dbReference type="SAM" id="SignalP"/>
    </source>
</evidence>
<keyword evidence="1" id="KW-0732">Signal</keyword>
<dbReference type="InterPro" id="IPR011989">
    <property type="entry name" value="ARM-like"/>
</dbReference>
<dbReference type="Pfam" id="PF13768">
    <property type="entry name" value="VWA_3"/>
    <property type="match status" value="1"/>
</dbReference>
<dbReference type="Proteomes" id="UP000320390">
    <property type="component" value="Chromosome"/>
</dbReference>
<dbReference type="PROSITE" id="PS50234">
    <property type="entry name" value="VWFA"/>
    <property type="match status" value="1"/>
</dbReference>
<dbReference type="PANTHER" id="PTHR46478">
    <property type="entry name" value="VON WILLEBRAND FACTOR A DOMAIN-CONTAINING PROTEIN 3A"/>
    <property type="match status" value="1"/>
</dbReference>
<dbReference type="Gene3D" id="1.25.10.10">
    <property type="entry name" value="Leucine-rich Repeat Variant"/>
    <property type="match status" value="2"/>
</dbReference>
<name>A0A518EYM2_9BACT</name>
<gene>
    <name evidence="3" type="ORF">Poly30_47460</name>
</gene>
<dbReference type="AlphaFoldDB" id="A0A518EYM2"/>
<evidence type="ECO:0000259" key="2">
    <source>
        <dbReference type="PROSITE" id="PS50234"/>
    </source>
</evidence>
<dbReference type="SUPFAM" id="SSF48371">
    <property type="entry name" value="ARM repeat"/>
    <property type="match status" value="1"/>
</dbReference>
<dbReference type="InterPro" id="IPR016024">
    <property type="entry name" value="ARM-type_fold"/>
</dbReference>
<dbReference type="SMART" id="SM00327">
    <property type="entry name" value="VWA"/>
    <property type="match status" value="1"/>
</dbReference>
<dbReference type="InterPro" id="IPR036465">
    <property type="entry name" value="vWFA_dom_sf"/>
</dbReference>
<sequence length="754" mass="83806" precursor="true">MRITTALLCLLPTALLWLPAAAVTGSAASVPQEEGEDAPDWTKLETSEIAARIKKLRDEIDEVALEALAARGTRDAMELLLESYDTFASTYMRREVLYALAEFDGVDDSFEPALEKLMQVTVGERKRELREAALRGLGRAPEHGKPFLAKIIMSTADDTLRERALAMHVELGDSGDFEFYRSIYERTMQDVMEFVSEANEKKNRTKREREGLPDPEISWPTAVLRATAMKAIMDSFEDGELEKAFEDEQSMMVRQTALEELARRESPKAAEYARDIVDRVDNPATARAMAARILVDLEGAKAADELMEIGVKTVTPAVFSQQIADMLAELKDEEVEKDLQKLLGKGRLPSQAFAIRATKYVGGEKFVKKMRKGLGAKEPELVAATALALASRGDRESIKDMEKLLEKTKSDDVLAALLEALSVLYDGDSDWLTRLETYTSHEDDSLRNAALAEIARIGRSSSIELMKERLQHPVWSTRLIALRSLAKRRDTDLLRPIVDQMQNEVGRMQLIFGDVLFDLTGQPFGRRAEIWDRWLKDQGGKAQLMSEAEVEKLREKEADRRLKDISTTDLDRGEPLFFGIRIVSERVLFILDISGSMAEPLRPKTVSATPMTRMDVAKNELMAAIETLPEAALFNIAPFSGSVLSWLDGGVASSSEMSKAEAKLWVSRLDASGGTNLYGALEFAFDDPDVDTIYLLSDGEPSVGDLTDPQLIRDDIADLNKNRGVQINTIAIGTGLQVLEWLAEDSGGIYIEVQ</sequence>
<accession>A0A518EYM2</accession>
<organism evidence="3 4">
    <name type="scientific">Saltatorellus ferox</name>
    <dbReference type="NCBI Taxonomy" id="2528018"/>
    <lineage>
        <taxon>Bacteria</taxon>
        <taxon>Pseudomonadati</taxon>
        <taxon>Planctomycetota</taxon>
        <taxon>Planctomycetia</taxon>
        <taxon>Planctomycetia incertae sedis</taxon>
        <taxon>Saltatorellus</taxon>
    </lineage>
</organism>
<protein>
    <recommendedName>
        <fullName evidence="2">VWFA domain-containing protein</fullName>
    </recommendedName>
</protein>
<dbReference type="PANTHER" id="PTHR46478:SF1">
    <property type="entry name" value="VON WILLEBRAND FACTOR A DOMAIN-CONTAINING PROTEIN 3A"/>
    <property type="match status" value="1"/>
</dbReference>
<dbReference type="Gene3D" id="3.40.50.410">
    <property type="entry name" value="von Willebrand factor, type A domain"/>
    <property type="match status" value="1"/>
</dbReference>
<dbReference type="RefSeq" id="WP_145203151.1">
    <property type="nucleotide sequence ID" value="NZ_CP036434.1"/>
</dbReference>
<feature type="chain" id="PRO_5021907368" description="VWFA domain-containing protein" evidence="1">
    <location>
        <begin position="23"/>
        <end position="754"/>
    </location>
</feature>
<dbReference type="InterPro" id="IPR002035">
    <property type="entry name" value="VWF_A"/>
</dbReference>
<feature type="domain" description="VWFA" evidence="2">
    <location>
        <begin position="586"/>
        <end position="754"/>
    </location>
</feature>
<dbReference type="OrthoDB" id="288124at2"/>
<feature type="signal peptide" evidence="1">
    <location>
        <begin position="1"/>
        <end position="22"/>
    </location>
</feature>
<dbReference type="SUPFAM" id="SSF53300">
    <property type="entry name" value="vWA-like"/>
    <property type="match status" value="1"/>
</dbReference>
<dbReference type="EMBL" id="CP036434">
    <property type="protein sequence ID" value="QDV09189.1"/>
    <property type="molecule type" value="Genomic_DNA"/>
</dbReference>